<name>A0A3S3UYK3_9SPHI</name>
<protein>
    <submittedName>
        <fullName evidence="2">Uncharacterized protein</fullName>
    </submittedName>
</protein>
<keyword evidence="1" id="KW-0812">Transmembrane</keyword>
<proteinExistence type="predicted"/>
<evidence type="ECO:0000256" key="1">
    <source>
        <dbReference type="SAM" id="Phobius"/>
    </source>
</evidence>
<dbReference type="RefSeq" id="WP_128534667.1">
    <property type="nucleotide sequence ID" value="NZ_SBIW01000006.1"/>
</dbReference>
<keyword evidence="3" id="KW-1185">Reference proteome</keyword>
<keyword evidence="1" id="KW-1133">Transmembrane helix</keyword>
<feature type="transmembrane region" description="Helical" evidence="1">
    <location>
        <begin position="54"/>
        <end position="77"/>
    </location>
</feature>
<evidence type="ECO:0000313" key="3">
    <source>
        <dbReference type="Proteomes" id="UP000286701"/>
    </source>
</evidence>
<reference evidence="2 3" key="1">
    <citation type="submission" date="2019-01" db="EMBL/GenBank/DDBJ databases">
        <title>Mucilaginibacter antarcticum sp. nov., isolated from antarctic soil.</title>
        <authorList>
            <person name="Yan Y.-Q."/>
            <person name="Du Z.-J."/>
        </authorList>
    </citation>
    <scope>NUCLEOTIDE SEQUENCE [LARGE SCALE GENOMIC DNA]</scope>
    <source>
        <strain evidence="2 3">F01003</strain>
    </source>
</reference>
<organism evidence="2 3">
    <name type="scientific">Mucilaginibacter gilvus</name>
    <dbReference type="NCBI Taxonomy" id="2305909"/>
    <lineage>
        <taxon>Bacteria</taxon>
        <taxon>Pseudomonadati</taxon>
        <taxon>Bacteroidota</taxon>
        <taxon>Sphingobacteriia</taxon>
        <taxon>Sphingobacteriales</taxon>
        <taxon>Sphingobacteriaceae</taxon>
        <taxon>Mucilaginibacter</taxon>
    </lineage>
</organism>
<evidence type="ECO:0000313" key="2">
    <source>
        <dbReference type="EMBL" id="RWY51249.1"/>
    </source>
</evidence>
<dbReference type="Proteomes" id="UP000286701">
    <property type="component" value="Unassembled WGS sequence"/>
</dbReference>
<gene>
    <name evidence="2" type="ORF">EPL05_14405</name>
</gene>
<comment type="caution">
    <text evidence="2">The sequence shown here is derived from an EMBL/GenBank/DDBJ whole genome shotgun (WGS) entry which is preliminary data.</text>
</comment>
<dbReference type="AlphaFoldDB" id="A0A3S3UYK3"/>
<accession>A0A3S3UYK3</accession>
<feature type="transmembrane region" description="Helical" evidence="1">
    <location>
        <begin position="20"/>
        <end position="42"/>
    </location>
</feature>
<dbReference type="EMBL" id="SBIW01000006">
    <property type="protein sequence ID" value="RWY51249.1"/>
    <property type="molecule type" value="Genomic_DNA"/>
</dbReference>
<keyword evidence="1" id="KW-0472">Membrane</keyword>
<sequence>MKALKENSQSGTNSLVSDKIAAMIAGKIIGIQLQVSGSLNRWFNRFSTRGKTSLLLTIGVLSAILLITSAFSSLYTIPKLSQNYTSAHIGMPSELPGPKFNKHQLTDSLTIKK</sequence>
<dbReference type="OrthoDB" id="799021at2"/>